<sequence>MSDQPEGAGRLRLLSLRVSRDSGRTWGPERRIWSGERLAPLASSAWPPCLCPRCRRT</sequence>
<name>A0A1D8G2X7_9ACTN</name>
<evidence type="ECO:0000313" key="2">
    <source>
        <dbReference type="Proteomes" id="UP000095349"/>
    </source>
</evidence>
<keyword evidence="2" id="KW-1185">Reference proteome</keyword>
<proteinExistence type="predicted"/>
<gene>
    <name evidence="1" type="ORF">A4G23_02649</name>
</gene>
<dbReference type="STRING" id="285473.A4G23_02649"/>
<reference evidence="1 2" key="1">
    <citation type="submission" date="2016-09" db="EMBL/GenBank/DDBJ databases">
        <title>Streptomyces rubrolavendulae MJM4426 Genome sequencing and assembly.</title>
        <authorList>
            <person name="Kim J.-G."/>
        </authorList>
    </citation>
    <scope>NUCLEOTIDE SEQUENCE [LARGE SCALE GENOMIC DNA]</scope>
    <source>
        <strain evidence="1 2">MJM4426</strain>
    </source>
</reference>
<dbReference type="AlphaFoldDB" id="A0A1D8G2X7"/>
<dbReference type="EMBL" id="CP017316">
    <property type="protein sequence ID" value="AOT59794.1"/>
    <property type="molecule type" value="Genomic_DNA"/>
</dbReference>
<accession>A0A1D8G2X7</accession>
<evidence type="ECO:0008006" key="3">
    <source>
        <dbReference type="Google" id="ProtNLM"/>
    </source>
</evidence>
<organism evidence="1 2">
    <name type="scientific">Streptomyces rubrolavendulae</name>
    <dbReference type="NCBI Taxonomy" id="285473"/>
    <lineage>
        <taxon>Bacteria</taxon>
        <taxon>Bacillati</taxon>
        <taxon>Actinomycetota</taxon>
        <taxon>Actinomycetes</taxon>
        <taxon>Kitasatosporales</taxon>
        <taxon>Streptomycetaceae</taxon>
        <taxon>Streptomyces</taxon>
    </lineage>
</organism>
<dbReference type="Proteomes" id="UP000095349">
    <property type="component" value="Chromosome"/>
</dbReference>
<evidence type="ECO:0000313" key="1">
    <source>
        <dbReference type="EMBL" id="AOT59794.1"/>
    </source>
</evidence>
<protein>
    <recommendedName>
        <fullName evidence="3">Exo-alpha-sialidase</fullName>
    </recommendedName>
</protein>
<dbReference type="KEGG" id="srn:A4G23_02649"/>